<name>A0A226F462_FOLCA</name>
<proteinExistence type="predicted"/>
<gene>
    <name evidence="1" type="ORF">Fcan01_00705</name>
</gene>
<organism evidence="1 2">
    <name type="scientific">Folsomia candida</name>
    <name type="common">Springtail</name>
    <dbReference type="NCBI Taxonomy" id="158441"/>
    <lineage>
        <taxon>Eukaryota</taxon>
        <taxon>Metazoa</taxon>
        <taxon>Ecdysozoa</taxon>
        <taxon>Arthropoda</taxon>
        <taxon>Hexapoda</taxon>
        <taxon>Collembola</taxon>
        <taxon>Entomobryomorpha</taxon>
        <taxon>Isotomoidea</taxon>
        <taxon>Isotomidae</taxon>
        <taxon>Proisotominae</taxon>
        <taxon>Folsomia</taxon>
    </lineage>
</organism>
<keyword evidence="2" id="KW-1185">Reference proteome</keyword>
<dbReference type="EMBL" id="LNIX01000001">
    <property type="protein sequence ID" value="OXA64575.1"/>
    <property type="molecule type" value="Genomic_DNA"/>
</dbReference>
<protein>
    <recommendedName>
        <fullName evidence="3">Nuclease HARBI1</fullName>
    </recommendedName>
</protein>
<evidence type="ECO:0000313" key="2">
    <source>
        <dbReference type="Proteomes" id="UP000198287"/>
    </source>
</evidence>
<accession>A0A226F462</accession>
<dbReference type="Proteomes" id="UP000198287">
    <property type="component" value="Unassembled WGS sequence"/>
</dbReference>
<reference evidence="1 2" key="1">
    <citation type="submission" date="2015-12" db="EMBL/GenBank/DDBJ databases">
        <title>The genome of Folsomia candida.</title>
        <authorList>
            <person name="Faddeeva A."/>
            <person name="Derks M.F."/>
            <person name="Anvar Y."/>
            <person name="Smit S."/>
            <person name="Van Straalen N."/>
            <person name="Roelofs D."/>
        </authorList>
    </citation>
    <scope>NUCLEOTIDE SEQUENCE [LARGE SCALE GENOMIC DNA]</scope>
    <source>
        <strain evidence="1 2">VU population</strain>
        <tissue evidence="1">Whole body</tissue>
    </source>
</reference>
<sequence>MQISPDRAQKVIAACCVLYNYLMTNSTPTYCPDGYADTFNPDGELVEGSWRSNIPSDSCFLSTSTLRTRAGRSAGKAKFVRDCIKNYVNSEVGAVPWQNQRVFGVPNS</sequence>
<dbReference type="OMA" id="GSWRSNI"/>
<comment type="caution">
    <text evidence="1">The sequence shown here is derived from an EMBL/GenBank/DDBJ whole genome shotgun (WGS) entry which is preliminary data.</text>
</comment>
<dbReference type="AlphaFoldDB" id="A0A226F462"/>
<evidence type="ECO:0008006" key="3">
    <source>
        <dbReference type="Google" id="ProtNLM"/>
    </source>
</evidence>
<evidence type="ECO:0000313" key="1">
    <source>
        <dbReference type="EMBL" id="OXA64575.1"/>
    </source>
</evidence>